<feature type="domain" description="DUF559" evidence="1">
    <location>
        <begin position="224"/>
        <end position="288"/>
    </location>
</feature>
<comment type="caution">
    <text evidence="2">The sequence shown here is derived from an EMBL/GenBank/DDBJ whole genome shotgun (WGS) entry which is preliminary data.</text>
</comment>
<organism evidence="2 3">
    <name type="scientific">Tsukamurella asaccharolytica</name>
    <dbReference type="NCBI Taxonomy" id="2592067"/>
    <lineage>
        <taxon>Bacteria</taxon>
        <taxon>Bacillati</taxon>
        <taxon>Actinomycetota</taxon>
        <taxon>Actinomycetes</taxon>
        <taxon>Mycobacteriales</taxon>
        <taxon>Tsukamurellaceae</taxon>
        <taxon>Tsukamurella</taxon>
    </lineage>
</organism>
<evidence type="ECO:0000259" key="1">
    <source>
        <dbReference type="Pfam" id="PF04480"/>
    </source>
</evidence>
<evidence type="ECO:0000313" key="3">
    <source>
        <dbReference type="Proteomes" id="UP000317291"/>
    </source>
</evidence>
<sequence>MNMGAFEREVHRSADLIAAVGRYAAEKDYLCVTPGFRVPRGSTGGAVGDLATAMIRQYPGSVLCGWTAARLHLHTMAKSRESVEILGPKQIRRRGVISRTAEFDAGDIVVRYGLPCTSPLRTTMDLLRYTAGDEGIAAADQCLRVFGRPATAHRPAWVSRPAMATAAQIEAELARREWWRGTRIRAVLDEADGRAQSPWETFSRLTLHRAGLTTMIPQVPVLDGEYFLDLADEQHKVAVEYDGAYHRDARQHAADVERWNVLEKDLGWNLIIVTSGPLTNRPDVLLRRVRRALADHDFQLPTGS</sequence>
<reference evidence="2 3" key="1">
    <citation type="submission" date="2019-06" db="EMBL/GenBank/DDBJ databases">
        <title>Tsukamurella conjunctivitidis sp. nov., Tsukamurella assacharolytica sp. nov. and Tsukamurella sputae sp. nov. isolated from patients with conjunctivitis, bacteraemia (lymphoma) and respiratory infection (sputum) in Hong Kong.</title>
        <authorList>
            <person name="Teng J.L.L."/>
            <person name="Lee H.H."/>
            <person name="Fong J.Y.H."/>
            <person name="Fok K.M.N."/>
            <person name="Lau S.K.P."/>
            <person name="Woo P.C.Y."/>
        </authorList>
    </citation>
    <scope>NUCLEOTIDE SEQUENCE [LARGE SCALE GENOMIC DNA]</scope>
    <source>
        <strain evidence="2 3">HKU71</strain>
    </source>
</reference>
<evidence type="ECO:0000313" key="2">
    <source>
        <dbReference type="EMBL" id="TWS19462.1"/>
    </source>
</evidence>
<dbReference type="Pfam" id="PF04480">
    <property type="entry name" value="DUF559"/>
    <property type="match status" value="1"/>
</dbReference>
<dbReference type="Gene3D" id="3.40.960.10">
    <property type="entry name" value="VSR Endonuclease"/>
    <property type="match status" value="1"/>
</dbReference>
<gene>
    <name evidence="2" type="ORF">FK529_09695</name>
</gene>
<dbReference type="InterPro" id="IPR011335">
    <property type="entry name" value="Restrct_endonuc-II-like"/>
</dbReference>
<proteinExistence type="predicted"/>
<dbReference type="SUPFAM" id="SSF52980">
    <property type="entry name" value="Restriction endonuclease-like"/>
    <property type="match status" value="1"/>
</dbReference>
<dbReference type="EMBL" id="VIGW01000004">
    <property type="protein sequence ID" value="TWS19462.1"/>
    <property type="molecule type" value="Genomic_DNA"/>
</dbReference>
<accession>A0A5C5R9W6</accession>
<protein>
    <submittedName>
        <fullName evidence="2">DUF559 domain-containing protein</fullName>
    </submittedName>
</protein>
<name>A0A5C5R9W6_9ACTN</name>
<dbReference type="InterPro" id="IPR007569">
    <property type="entry name" value="DUF559"/>
</dbReference>
<dbReference type="AlphaFoldDB" id="A0A5C5R9W6"/>
<dbReference type="Proteomes" id="UP000317291">
    <property type="component" value="Unassembled WGS sequence"/>
</dbReference>
<keyword evidence="3" id="KW-1185">Reference proteome</keyword>